<dbReference type="PANTHER" id="PTHR37195:SF2">
    <property type="entry name" value="NUCLEOLIN-LIKE"/>
    <property type="match status" value="1"/>
</dbReference>
<dbReference type="EMBL" id="JAEFBK010000013">
    <property type="protein sequence ID" value="KAG7532879.1"/>
    <property type="molecule type" value="Genomic_DNA"/>
</dbReference>
<evidence type="ECO:0000313" key="3">
    <source>
        <dbReference type="Proteomes" id="UP000694240"/>
    </source>
</evidence>
<accession>A0A8T1XJV9</accession>
<feature type="compositionally biased region" description="Acidic residues" evidence="1">
    <location>
        <begin position="70"/>
        <end position="81"/>
    </location>
</feature>
<proteinExistence type="predicted"/>
<sequence>MDLGFSGGDHGTEYLVRPVGRAEDEEDASDFEPKENGVGEDIDEGDDDENDNSGGAGESEAPQKKRALEEDKEDSGDEDDDRPPKRSIVDDEIETKLSYRSDWDAFYRYVKDYVEAKFSKKQLINNVKSLKMIIWAKNETEYVSNEKMDQAKICVTEPSTLPFEPLSKTV</sequence>
<evidence type="ECO:0000256" key="1">
    <source>
        <dbReference type="SAM" id="MobiDB-lite"/>
    </source>
</evidence>
<name>A0A8T1XJV9_9BRAS</name>
<reference evidence="2 3" key="1">
    <citation type="submission" date="2020-12" db="EMBL/GenBank/DDBJ databases">
        <title>Concerted genomic and epigenomic changes stabilize Arabidopsis allopolyploids.</title>
        <authorList>
            <person name="Chen Z."/>
        </authorList>
    </citation>
    <scope>NUCLEOTIDE SEQUENCE [LARGE SCALE GENOMIC DNA]</scope>
    <source>
        <strain evidence="2">Allo738</strain>
        <tissue evidence="2">Leaf</tissue>
    </source>
</reference>
<protein>
    <submittedName>
        <fullName evidence="2">Uncharacterized protein</fullName>
    </submittedName>
</protein>
<keyword evidence="3" id="KW-1185">Reference proteome</keyword>
<dbReference type="Proteomes" id="UP000694240">
    <property type="component" value="Chromosome 13"/>
</dbReference>
<feature type="compositionally biased region" description="Acidic residues" evidence="1">
    <location>
        <begin position="38"/>
        <end position="51"/>
    </location>
</feature>
<evidence type="ECO:0000313" key="2">
    <source>
        <dbReference type="EMBL" id="KAG7532879.1"/>
    </source>
</evidence>
<dbReference type="PANTHER" id="PTHR37195">
    <property type="entry name" value="OS01G0332900 PROTEIN"/>
    <property type="match status" value="1"/>
</dbReference>
<comment type="caution">
    <text evidence="2">The sequence shown here is derived from an EMBL/GenBank/DDBJ whole genome shotgun (WGS) entry which is preliminary data.</text>
</comment>
<dbReference type="AlphaFoldDB" id="A0A8T1XJV9"/>
<organism evidence="2 3">
    <name type="scientific">Arabidopsis thaliana x Arabidopsis arenosa</name>
    <dbReference type="NCBI Taxonomy" id="1240361"/>
    <lineage>
        <taxon>Eukaryota</taxon>
        <taxon>Viridiplantae</taxon>
        <taxon>Streptophyta</taxon>
        <taxon>Embryophyta</taxon>
        <taxon>Tracheophyta</taxon>
        <taxon>Spermatophyta</taxon>
        <taxon>Magnoliopsida</taxon>
        <taxon>eudicotyledons</taxon>
        <taxon>Gunneridae</taxon>
        <taxon>Pentapetalae</taxon>
        <taxon>rosids</taxon>
        <taxon>malvids</taxon>
        <taxon>Brassicales</taxon>
        <taxon>Brassicaceae</taxon>
        <taxon>Camelineae</taxon>
        <taxon>Arabidopsis</taxon>
    </lineage>
</organism>
<feature type="region of interest" description="Disordered" evidence="1">
    <location>
        <begin position="1"/>
        <end position="90"/>
    </location>
</feature>
<gene>
    <name evidence="2" type="ORF">ISN45_Aa08g005230</name>
</gene>